<dbReference type="AlphaFoldDB" id="A0A195FUC2"/>
<keyword evidence="3" id="KW-1185">Reference proteome</keyword>
<keyword evidence="1" id="KW-0472">Membrane</keyword>
<feature type="transmembrane region" description="Helical" evidence="1">
    <location>
        <begin position="63"/>
        <end position="84"/>
    </location>
</feature>
<keyword evidence="1" id="KW-1133">Transmembrane helix</keyword>
<accession>A0A195FUC2</accession>
<feature type="transmembrane region" description="Helical" evidence="1">
    <location>
        <begin position="32"/>
        <end position="51"/>
    </location>
</feature>
<gene>
    <name evidence="2" type="ORF">ALC56_01627</name>
</gene>
<proteinExistence type="predicted"/>
<dbReference type="EMBL" id="KQ981268">
    <property type="protein sequence ID" value="KYN43892.1"/>
    <property type="molecule type" value="Genomic_DNA"/>
</dbReference>
<reference evidence="2 3" key="1">
    <citation type="submission" date="2016-03" db="EMBL/GenBank/DDBJ databases">
        <title>Trachymyrmex septentrionalis WGS genome.</title>
        <authorList>
            <person name="Nygaard S."/>
            <person name="Hu H."/>
            <person name="Boomsma J."/>
            <person name="Zhang G."/>
        </authorList>
    </citation>
    <scope>NUCLEOTIDE SEQUENCE [LARGE SCALE GENOMIC DNA]</scope>
    <source>
        <strain evidence="2">Tsep2-gDNA-1</strain>
        <tissue evidence="2">Whole body</tissue>
    </source>
</reference>
<dbReference type="STRING" id="34720.A0A195FUC2"/>
<evidence type="ECO:0000313" key="3">
    <source>
        <dbReference type="Proteomes" id="UP000078541"/>
    </source>
</evidence>
<dbReference type="Proteomes" id="UP000078541">
    <property type="component" value="Unassembled WGS sequence"/>
</dbReference>
<keyword evidence="1" id="KW-0812">Transmembrane</keyword>
<organism evidence="2 3">
    <name type="scientific">Trachymyrmex septentrionalis</name>
    <dbReference type="NCBI Taxonomy" id="34720"/>
    <lineage>
        <taxon>Eukaryota</taxon>
        <taxon>Metazoa</taxon>
        <taxon>Ecdysozoa</taxon>
        <taxon>Arthropoda</taxon>
        <taxon>Hexapoda</taxon>
        <taxon>Insecta</taxon>
        <taxon>Pterygota</taxon>
        <taxon>Neoptera</taxon>
        <taxon>Endopterygota</taxon>
        <taxon>Hymenoptera</taxon>
        <taxon>Apocrita</taxon>
        <taxon>Aculeata</taxon>
        <taxon>Formicoidea</taxon>
        <taxon>Formicidae</taxon>
        <taxon>Myrmicinae</taxon>
        <taxon>Trachymyrmex</taxon>
    </lineage>
</organism>
<name>A0A195FUC2_9HYME</name>
<sequence>MDTVTRNHYYDIIKRMSSLAGQWPYQKPKTRLLCVSLMTLSTFSINVPQMAKFITCNKDLPCIFETMTSLMIAIMSLVKLYTCYLNRYKV</sequence>
<protein>
    <submittedName>
        <fullName evidence="2">Uncharacterized protein</fullName>
    </submittedName>
</protein>
<evidence type="ECO:0000313" key="2">
    <source>
        <dbReference type="EMBL" id="KYN43892.1"/>
    </source>
</evidence>
<evidence type="ECO:0000256" key="1">
    <source>
        <dbReference type="SAM" id="Phobius"/>
    </source>
</evidence>